<reference evidence="1 2" key="1">
    <citation type="submission" date="2024-01" db="EMBL/GenBank/DDBJ databases">
        <title>Hyphobacterium bacterium isolated from marine sediment.</title>
        <authorList>
            <person name="Zhao S."/>
        </authorList>
    </citation>
    <scope>NUCLEOTIDE SEQUENCE [LARGE SCALE GENOMIC DNA]</scope>
    <source>
        <strain evidence="1 2">Y60-23</strain>
    </source>
</reference>
<dbReference type="EMBL" id="JAZDRO010000006">
    <property type="protein sequence ID" value="MEE2567499.1"/>
    <property type="molecule type" value="Genomic_DNA"/>
</dbReference>
<accession>A0ABU7M100</accession>
<proteinExistence type="predicted"/>
<evidence type="ECO:0000313" key="1">
    <source>
        <dbReference type="EMBL" id="MEE2567499.1"/>
    </source>
</evidence>
<sequence>MILALLLAQAVTGDLPAIDTDAHCQSRAATVRVEDCVAREDTALARLQTSWPDFSDAAQDNCASRLEEDDITSWSGLEACLVIASLNAPRRAPPGTIALQSASPESQTHAD</sequence>
<dbReference type="Proteomes" id="UP001310692">
    <property type="component" value="Unassembled WGS sequence"/>
</dbReference>
<gene>
    <name evidence="1" type="ORF">V0U35_12495</name>
</gene>
<name>A0ABU7M100_9PROT</name>
<dbReference type="RefSeq" id="WP_330197064.1">
    <property type="nucleotide sequence ID" value="NZ_JAZDRO010000006.1"/>
</dbReference>
<protein>
    <recommendedName>
        <fullName evidence="3">Secreted protein</fullName>
    </recommendedName>
</protein>
<evidence type="ECO:0000313" key="2">
    <source>
        <dbReference type="Proteomes" id="UP001310692"/>
    </source>
</evidence>
<organism evidence="1 2">
    <name type="scientific">Hyphobacterium marinum</name>
    <dbReference type="NCBI Taxonomy" id="3116574"/>
    <lineage>
        <taxon>Bacteria</taxon>
        <taxon>Pseudomonadati</taxon>
        <taxon>Pseudomonadota</taxon>
        <taxon>Alphaproteobacteria</taxon>
        <taxon>Maricaulales</taxon>
        <taxon>Maricaulaceae</taxon>
        <taxon>Hyphobacterium</taxon>
    </lineage>
</organism>
<comment type="caution">
    <text evidence="1">The sequence shown here is derived from an EMBL/GenBank/DDBJ whole genome shotgun (WGS) entry which is preliminary data.</text>
</comment>
<keyword evidence="2" id="KW-1185">Reference proteome</keyword>
<evidence type="ECO:0008006" key="3">
    <source>
        <dbReference type="Google" id="ProtNLM"/>
    </source>
</evidence>